<evidence type="ECO:0000256" key="4">
    <source>
        <dbReference type="ARBA" id="ARBA00022803"/>
    </source>
</evidence>
<dbReference type="PANTHER" id="PTHR46630:SF1">
    <property type="entry name" value="TETRATRICOPEPTIDE REPEAT PROTEIN 29"/>
    <property type="match status" value="1"/>
</dbReference>
<dbReference type="SMART" id="SM00028">
    <property type="entry name" value="TPR"/>
    <property type="match status" value="5"/>
</dbReference>
<gene>
    <name evidence="10" type="ORF">IAB08_06860</name>
</gene>
<evidence type="ECO:0000256" key="6">
    <source>
        <dbReference type="PROSITE-ProRule" id="PRU00339"/>
    </source>
</evidence>
<feature type="repeat" description="TPR" evidence="6">
    <location>
        <begin position="91"/>
        <end position="124"/>
    </location>
</feature>
<reference evidence="10" key="2">
    <citation type="journal article" date="2021" name="PeerJ">
        <title>Extensive microbial diversity within the chicken gut microbiome revealed by metagenomics and culture.</title>
        <authorList>
            <person name="Gilroy R."/>
            <person name="Ravi A."/>
            <person name="Getino M."/>
            <person name="Pursley I."/>
            <person name="Horton D.L."/>
            <person name="Alikhan N.F."/>
            <person name="Baker D."/>
            <person name="Gharbi K."/>
            <person name="Hall N."/>
            <person name="Watson M."/>
            <person name="Adriaenssens E.M."/>
            <person name="Foster-Nyarko E."/>
            <person name="Jarju S."/>
            <person name="Secka A."/>
            <person name="Antonio M."/>
            <person name="Oren A."/>
            <person name="Chaudhuri R.R."/>
            <person name="La Ragione R."/>
            <person name="Hildebrand F."/>
            <person name="Pallen M.J."/>
        </authorList>
    </citation>
    <scope>NUCLEOTIDE SEQUENCE</scope>
    <source>
        <strain evidence="10">2889</strain>
    </source>
</reference>
<accession>A0A9D9H1H4</accession>
<comment type="subcellular location">
    <subcellularLocation>
        <location evidence="1">Cytoplasm</location>
    </subcellularLocation>
</comment>
<keyword evidence="2" id="KW-0963">Cytoplasm</keyword>
<evidence type="ECO:0000256" key="7">
    <source>
        <dbReference type="SAM" id="Coils"/>
    </source>
</evidence>
<dbReference type="Pfam" id="PF13424">
    <property type="entry name" value="TPR_12"/>
    <property type="match status" value="1"/>
</dbReference>
<keyword evidence="4 6" id="KW-0802">TPR repeat</keyword>
<organism evidence="10 11">
    <name type="scientific">Candidatus Pullibacteroides excrementavium</name>
    <dbReference type="NCBI Taxonomy" id="2840905"/>
    <lineage>
        <taxon>Bacteria</taxon>
        <taxon>Pseudomonadati</taxon>
        <taxon>Bacteroidota</taxon>
        <taxon>Bacteroidia</taxon>
        <taxon>Bacteroidales</taxon>
        <taxon>Candidatus Pullibacteroides</taxon>
    </lineage>
</organism>
<feature type="coiled-coil region" evidence="7">
    <location>
        <begin position="434"/>
        <end position="463"/>
    </location>
</feature>
<evidence type="ECO:0000256" key="5">
    <source>
        <dbReference type="ARBA" id="ARBA00038253"/>
    </source>
</evidence>
<dbReference type="PROSITE" id="PS50005">
    <property type="entry name" value="TPR"/>
    <property type="match status" value="1"/>
</dbReference>
<dbReference type="AlphaFoldDB" id="A0A9D9H1H4"/>
<keyword evidence="7" id="KW-0175">Coiled coil</keyword>
<dbReference type="InterPro" id="IPR019734">
    <property type="entry name" value="TPR_rpt"/>
</dbReference>
<comment type="caution">
    <text evidence="10">The sequence shown here is derived from an EMBL/GenBank/DDBJ whole genome shotgun (WGS) entry which is preliminary data.</text>
</comment>
<dbReference type="PANTHER" id="PTHR46630">
    <property type="entry name" value="TETRATRICOPEPTIDE REPEAT PROTEIN 29"/>
    <property type="match status" value="1"/>
</dbReference>
<keyword evidence="8" id="KW-0472">Membrane</keyword>
<evidence type="ECO:0000313" key="11">
    <source>
        <dbReference type="Proteomes" id="UP000823612"/>
    </source>
</evidence>
<evidence type="ECO:0000256" key="2">
    <source>
        <dbReference type="ARBA" id="ARBA00022490"/>
    </source>
</evidence>
<dbReference type="Pfam" id="PF13181">
    <property type="entry name" value="TPR_8"/>
    <property type="match status" value="1"/>
</dbReference>
<proteinExistence type="inferred from homology"/>
<reference evidence="10" key="1">
    <citation type="submission" date="2020-10" db="EMBL/GenBank/DDBJ databases">
        <authorList>
            <person name="Gilroy R."/>
        </authorList>
    </citation>
    <scope>NUCLEOTIDE SEQUENCE</scope>
    <source>
        <strain evidence="10">2889</strain>
    </source>
</reference>
<evidence type="ECO:0000256" key="1">
    <source>
        <dbReference type="ARBA" id="ARBA00004496"/>
    </source>
</evidence>
<evidence type="ECO:0000313" key="10">
    <source>
        <dbReference type="EMBL" id="MBO8432996.1"/>
    </source>
</evidence>
<dbReference type="SUPFAM" id="SSF48452">
    <property type="entry name" value="TPR-like"/>
    <property type="match status" value="2"/>
</dbReference>
<name>A0A9D9H1H4_9BACT</name>
<keyword evidence="8" id="KW-0812">Transmembrane</keyword>
<keyword evidence="8" id="KW-1133">Transmembrane helix</keyword>
<feature type="signal peptide" evidence="9">
    <location>
        <begin position="1"/>
        <end position="24"/>
    </location>
</feature>
<dbReference type="EMBL" id="JADIMZ010000101">
    <property type="protein sequence ID" value="MBO8432996.1"/>
    <property type="molecule type" value="Genomic_DNA"/>
</dbReference>
<sequence>MVKCKYFLCLLIGLGLLPCGFAMRPVDSLHLPDSLKTVYETVVDGKEPDMESLIGLVEFLQRKREGYDYGILLKDFLLPMARESASSYYKAYSYYLAGVYFMQKDDFEEALLYYTQALDACQPGKEDMRLKTLEIKLYFAIGAYWYSLGDLQKALESNEMARALNREAGDSVFDAYAMNNTALVYLALNENEVALPLFAKNLDRMSILPPDVYPLTLTNMAICYIGLGKVDSALPLLSESLSRARKSEGNYRLSNTYYYMGKAYALKGDNVLAMQYLEKGVSVSRRFDEWEVRVRIWMEGADILKKEGRYEQALALVDSALSAATLANNLPLQMAAMGMKSALNDCLGNVGMAYASLKQYLDLVKRTNMEENERQARRQLLQSEFELARQRMDFEYKNRELEMRNRMNRYVYGFVICSLVLVFGILVLLFYYQKKKVEQKNQLLEEKALKDKLELKEKELVNEVMLRMSKDEVLKSTIKDWLVAGMPCRKRSVLPCLL</sequence>
<feature type="chain" id="PRO_5039029535" evidence="9">
    <location>
        <begin position="25"/>
        <end position="498"/>
    </location>
</feature>
<keyword evidence="3" id="KW-0677">Repeat</keyword>
<comment type="similarity">
    <text evidence="5">Belongs to the Rap family.</text>
</comment>
<evidence type="ECO:0000256" key="3">
    <source>
        <dbReference type="ARBA" id="ARBA00022737"/>
    </source>
</evidence>
<protein>
    <submittedName>
        <fullName evidence="10">Tetratricopeptide repeat protein</fullName>
    </submittedName>
</protein>
<dbReference type="InterPro" id="IPR051476">
    <property type="entry name" value="Bac_ResReg_Asp_Phosphatase"/>
</dbReference>
<evidence type="ECO:0000256" key="8">
    <source>
        <dbReference type="SAM" id="Phobius"/>
    </source>
</evidence>
<dbReference type="InterPro" id="IPR011990">
    <property type="entry name" value="TPR-like_helical_dom_sf"/>
</dbReference>
<dbReference type="GO" id="GO:0005737">
    <property type="term" value="C:cytoplasm"/>
    <property type="evidence" value="ECO:0007669"/>
    <property type="project" value="UniProtKB-SubCell"/>
</dbReference>
<dbReference type="Gene3D" id="1.25.40.10">
    <property type="entry name" value="Tetratricopeptide repeat domain"/>
    <property type="match status" value="2"/>
</dbReference>
<keyword evidence="9" id="KW-0732">Signal</keyword>
<dbReference type="Proteomes" id="UP000823612">
    <property type="component" value="Unassembled WGS sequence"/>
</dbReference>
<evidence type="ECO:0000256" key="9">
    <source>
        <dbReference type="SAM" id="SignalP"/>
    </source>
</evidence>
<feature type="transmembrane region" description="Helical" evidence="8">
    <location>
        <begin position="410"/>
        <end position="432"/>
    </location>
</feature>